<name>A0A917U7Q3_9ACTN</name>
<feature type="region of interest" description="Disordered" evidence="1">
    <location>
        <begin position="114"/>
        <end position="138"/>
    </location>
</feature>
<proteinExistence type="predicted"/>
<reference evidence="2" key="2">
    <citation type="submission" date="2020-09" db="EMBL/GenBank/DDBJ databases">
        <authorList>
            <person name="Sun Q."/>
            <person name="Zhou Y."/>
        </authorList>
    </citation>
    <scope>NUCLEOTIDE SEQUENCE</scope>
    <source>
        <strain evidence="2">CGMCC 4.7312</strain>
    </source>
</reference>
<reference evidence="2" key="1">
    <citation type="journal article" date="2014" name="Int. J. Syst. Evol. Microbiol.">
        <title>Complete genome sequence of Corynebacterium casei LMG S-19264T (=DSM 44701T), isolated from a smear-ripened cheese.</title>
        <authorList>
            <consortium name="US DOE Joint Genome Institute (JGI-PGF)"/>
            <person name="Walter F."/>
            <person name="Albersmeier A."/>
            <person name="Kalinowski J."/>
            <person name="Ruckert C."/>
        </authorList>
    </citation>
    <scope>NUCLEOTIDE SEQUENCE</scope>
    <source>
        <strain evidence="2">CGMCC 4.7312</strain>
    </source>
</reference>
<gene>
    <name evidence="2" type="ORF">GCM10011608_55920</name>
</gene>
<evidence type="ECO:0000256" key="1">
    <source>
        <dbReference type="SAM" id="MobiDB-lite"/>
    </source>
</evidence>
<dbReference type="EMBL" id="BMNB01000040">
    <property type="protein sequence ID" value="GGM63471.1"/>
    <property type="molecule type" value="Genomic_DNA"/>
</dbReference>
<evidence type="ECO:0000313" key="3">
    <source>
        <dbReference type="Proteomes" id="UP000608890"/>
    </source>
</evidence>
<protein>
    <submittedName>
        <fullName evidence="2">Uncharacterized protein</fullName>
    </submittedName>
</protein>
<dbReference type="Proteomes" id="UP000608890">
    <property type="component" value="Unassembled WGS sequence"/>
</dbReference>
<organism evidence="2 3">
    <name type="scientific">Micromonospora sonchi</name>
    <dbReference type="NCBI Taxonomy" id="1763543"/>
    <lineage>
        <taxon>Bacteria</taxon>
        <taxon>Bacillati</taxon>
        <taxon>Actinomycetota</taxon>
        <taxon>Actinomycetes</taxon>
        <taxon>Micromonosporales</taxon>
        <taxon>Micromonosporaceae</taxon>
        <taxon>Micromonospora</taxon>
    </lineage>
</organism>
<comment type="caution">
    <text evidence="2">The sequence shown here is derived from an EMBL/GenBank/DDBJ whole genome shotgun (WGS) entry which is preliminary data.</text>
</comment>
<accession>A0A917U7Q3</accession>
<evidence type="ECO:0000313" key="2">
    <source>
        <dbReference type="EMBL" id="GGM63471.1"/>
    </source>
</evidence>
<feature type="compositionally biased region" description="Basic residues" evidence="1">
    <location>
        <begin position="114"/>
        <end position="126"/>
    </location>
</feature>
<dbReference type="AlphaFoldDB" id="A0A917U7Q3"/>
<sequence length="182" mass="20172">MESETRFVFAGLPELRLDGLGEADARALLAAAVRAPLNDRVRDWSSPRRVATPGAAGAAVYRAATPADQRRAHGALAAATDQRLNPDRRAWHRVQAVLGTDEDPTADLERSAKRARAGWRAGRRSRVPATGGRAGARFRHRHTEQIRHRPRSTRLRSEQRLLQIHHSRGGSRPVLHRGIHPV</sequence>
<keyword evidence="3" id="KW-1185">Reference proteome</keyword>